<sequence>MQVRRFSCRGHAATAVTCSARLGGSLGHNWIGATESGDDDAIGYFGYAYYVENSKKLNAVAISERAGAPAVSPSSKSVLNASYKPLSRPLFIYVSAKAVVKPEVKEFVEFYLKNGEKMVKEAKYIPLNRSG</sequence>
<evidence type="ECO:0000313" key="1">
    <source>
        <dbReference type="EMBL" id="MBF8179149.1"/>
    </source>
</evidence>
<dbReference type="PANTHER" id="PTHR30570">
    <property type="entry name" value="PERIPLASMIC PHOSPHATE BINDING COMPONENT OF PHOSPHATE ABC TRANSPORTER"/>
    <property type="match status" value="1"/>
</dbReference>
<dbReference type="SUPFAM" id="SSF53850">
    <property type="entry name" value="Periplasmic binding protein-like II"/>
    <property type="match status" value="1"/>
</dbReference>
<accession>A0ABS0EWQ8</accession>
<name>A0ABS0EWQ8_9BURK</name>
<proteinExistence type="predicted"/>
<protein>
    <submittedName>
        <fullName evidence="1">Uncharacterized protein</fullName>
    </submittedName>
</protein>
<organism evidence="1 2">
    <name type="scientific">Herminiimonas contaminans</name>
    <dbReference type="NCBI Taxonomy" id="1111140"/>
    <lineage>
        <taxon>Bacteria</taxon>
        <taxon>Pseudomonadati</taxon>
        <taxon>Pseudomonadota</taxon>
        <taxon>Betaproteobacteria</taxon>
        <taxon>Burkholderiales</taxon>
        <taxon>Oxalobacteraceae</taxon>
        <taxon>Herminiimonas</taxon>
    </lineage>
</organism>
<gene>
    <name evidence="1" type="ORF">IXC47_15810</name>
</gene>
<keyword evidence="2" id="KW-1185">Reference proteome</keyword>
<reference evidence="1 2" key="1">
    <citation type="submission" date="2020-11" db="EMBL/GenBank/DDBJ databases">
        <title>WGS of Herminiimonas contaminans strain Marseille-Q4544 isolated from planarians Schmidtea mediterranea.</title>
        <authorList>
            <person name="Kangale L."/>
        </authorList>
    </citation>
    <scope>NUCLEOTIDE SEQUENCE [LARGE SCALE GENOMIC DNA]</scope>
    <source>
        <strain evidence="1 2">Marseille-Q4544</strain>
    </source>
</reference>
<dbReference type="PANTHER" id="PTHR30570:SF1">
    <property type="entry name" value="PHOSPHATE-BINDING PROTEIN PSTS"/>
    <property type="match status" value="1"/>
</dbReference>
<dbReference type="InterPro" id="IPR050811">
    <property type="entry name" value="Phosphate_ABC_transporter"/>
</dbReference>
<dbReference type="EMBL" id="JADOEL010000015">
    <property type="protein sequence ID" value="MBF8179149.1"/>
    <property type="molecule type" value="Genomic_DNA"/>
</dbReference>
<dbReference type="Gene3D" id="3.40.190.10">
    <property type="entry name" value="Periplasmic binding protein-like II"/>
    <property type="match status" value="1"/>
</dbReference>
<comment type="caution">
    <text evidence="1">The sequence shown here is derived from an EMBL/GenBank/DDBJ whole genome shotgun (WGS) entry which is preliminary data.</text>
</comment>
<evidence type="ECO:0000313" key="2">
    <source>
        <dbReference type="Proteomes" id="UP000657372"/>
    </source>
</evidence>
<dbReference type="Proteomes" id="UP000657372">
    <property type="component" value="Unassembled WGS sequence"/>
</dbReference>